<keyword evidence="4 5" id="KW-0727">SH2 domain</keyword>
<evidence type="ECO:0000259" key="8">
    <source>
        <dbReference type="PROSITE" id="PS50056"/>
    </source>
</evidence>
<reference evidence="9 10" key="1">
    <citation type="submission" date="2016-04" db="EMBL/GenBank/DDBJ databases">
        <title>The genome of Intoshia linei affirms orthonectids as highly simplified spiralians.</title>
        <authorList>
            <person name="Mikhailov K.V."/>
            <person name="Slusarev G.S."/>
            <person name="Nikitin M.A."/>
            <person name="Logacheva M.D."/>
            <person name="Penin A."/>
            <person name="Aleoshin V."/>
            <person name="Panchin Y.V."/>
        </authorList>
    </citation>
    <scope>NUCLEOTIDE SEQUENCE [LARGE SCALE GENOMIC DNA]</scope>
    <source>
        <strain evidence="9">Intl2013</strain>
        <tissue evidence="9">Whole animal</tissue>
    </source>
</reference>
<dbReference type="Pfam" id="PF00017">
    <property type="entry name" value="SH2"/>
    <property type="match status" value="2"/>
</dbReference>
<keyword evidence="10" id="KW-1185">Reference proteome</keyword>
<dbReference type="Proteomes" id="UP000078046">
    <property type="component" value="Unassembled WGS sequence"/>
</dbReference>
<dbReference type="SMART" id="SM00252">
    <property type="entry name" value="SH2"/>
    <property type="match status" value="2"/>
</dbReference>
<evidence type="ECO:0000256" key="3">
    <source>
        <dbReference type="ARBA" id="ARBA00022912"/>
    </source>
</evidence>
<dbReference type="PANTHER" id="PTHR46257:SF3">
    <property type="entry name" value="TYROSINE-PROTEIN PHOSPHATASE CORKSCREW"/>
    <property type="match status" value="1"/>
</dbReference>
<dbReference type="SMART" id="SM00194">
    <property type="entry name" value="PTPc"/>
    <property type="match status" value="1"/>
</dbReference>
<dbReference type="EC" id="3.1.3.48" evidence="1"/>
<dbReference type="InterPro" id="IPR003595">
    <property type="entry name" value="Tyr_Pase_cat"/>
</dbReference>
<dbReference type="SUPFAM" id="SSF52799">
    <property type="entry name" value="(Phosphotyrosine protein) phosphatases II"/>
    <property type="match status" value="1"/>
</dbReference>
<proteinExistence type="predicted"/>
<name>A0A177AZW5_9BILA</name>
<evidence type="ECO:0000259" key="7">
    <source>
        <dbReference type="PROSITE" id="PS50055"/>
    </source>
</evidence>
<dbReference type="EMBL" id="LWCA01000635">
    <property type="protein sequence ID" value="OAF67545.1"/>
    <property type="molecule type" value="Genomic_DNA"/>
</dbReference>
<dbReference type="PANTHER" id="PTHR46257">
    <property type="entry name" value="TYROSINE-PROTEIN PHOSPHATASE CORKSCREW"/>
    <property type="match status" value="1"/>
</dbReference>
<dbReference type="GO" id="GO:0030154">
    <property type="term" value="P:cell differentiation"/>
    <property type="evidence" value="ECO:0007669"/>
    <property type="project" value="TreeGrafter"/>
</dbReference>
<gene>
    <name evidence="9" type="ORF">A3Q56_04729</name>
</gene>
<dbReference type="Pfam" id="PF00102">
    <property type="entry name" value="Y_phosphatase"/>
    <property type="match status" value="1"/>
</dbReference>
<dbReference type="GO" id="GO:0004726">
    <property type="term" value="F:non-membrane spanning protein tyrosine phosphatase activity"/>
    <property type="evidence" value="ECO:0007669"/>
    <property type="project" value="TreeGrafter"/>
</dbReference>
<dbReference type="InterPro" id="IPR016130">
    <property type="entry name" value="Tyr_Pase_AS"/>
</dbReference>
<evidence type="ECO:0000256" key="2">
    <source>
        <dbReference type="ARBA" id="ARBA00022801"/>
    </source>
</evidence>
<dbReference type="PROSITE" id="PS00383">
    <property type="entry name" value="TYR_PHOSPHATASE_1"/>
    <property type="match status" value="1"/>
</dbReference>
<dbReference type="Gene3D" id="3.90.190.10">
    <property type="entry name" value="Protein tyrosine phosphatase superfamily"/>
    <property type="match status" value="1"/>
</dbReference>
<evidence type="ECO:0000256" key="5">
    <source>
        <dbReference type="PROSITE-ProRule" id="PRU00191"/>
    </source>
</evidence>
<comment type="caution">
    <text evidence="9">The sequence shown here is derived from an EMBL/GenBank/DDBJ whole genome shotgun (WGS) entry which is preliminary data.</text>
</comment>
<evidence type="ECO:0000259" key="6">
    <source>
        <dbReference type="PROSITE" id="PS50001"/>
    </source>
</evidence>
<feature type="domain" description="Tyrosine-protein phosphatase" evidence="7">
    <location>
        <begin position="239"/>
        <end position="523"/>
    </location>
</feature>
<dbReference type="OrthoDB" id="8815311at2759"/>
<feature type="domain" description="SH2" evidence="6">
    <location>
        <begin position="14"/>
        <end position="107"/>
    </location>
</feature>
<dbReference type="PROSITE" id="PS50001">
    <property type="entry name" value="SH2"/>
    <property type="match status" value="2"/>
</dbReference>
<evidence type="ECO:0000313" key="9">
    <source>
        <dbReference type="EMBL" id="OAF67545.1"/>
    </source>
</evidence>
<protein>
    <recommendedName>
        <fullName evidence="1">protein-tyrosine-phosphatase</fullName>
        <ecNumber evidence="1">3.1.3.48</ecNumber>
    </recommendedName>
</protein>
<organism evidence="9 10">
    <name type="scientific">Intoshia linei</name>
    <dbReference type="NCBI Taxonomy" id="1819745"/>
    <lineage>
        <taxon>Eukaryota</taxon>
        <taxon>Metazoa</taxon>
        <taxon>Spiralia</taxon>
        <taxon>Lophotrochozoa</taxon>
        <taxon>Mesozoa</taxon>
        <taxon>Orthonectida</taxon>
        <taxon>Rhopaluridae</taxon>
        <taxon>Intoshia</taxon>
    </lineage>
</organism>
<feature type="domain" description="SH2" evidence="6">
    <location>
        <begin position="116"/>
        <end position="211"/>
    </location>
</feature>
<dbReference type="InterPro" id="IPR029021">
    <property type="entry name" value="Prot-tyrosine_phosphatase-like"/>
</dbReference>
<evidence type="ECO:0000256" key="1">
    <source>
        <dbReference type="ARBA" id="ARBA00013064"/>
    </source>
</evidence>
<accession>A0A177AZW5</accession>
<dbReference type="SMART" id="SM00404">
    <property type="entry name" value="PTPc_motif"/>
    <property type="match status" value="1"/>
</dbReference>
<dbReference type="InterPro" id="IPR000387">
    <property type="entry name" value="Tyr_Pase_dom"/>
</dbReference>
<evidence type="ECO:0000256" key="4">
    <source>
        <dbReference type="ARBA" id="ARBA00022999"/>
    </source>
</evidence>
<feature type="non-terminal residue" evidence="9">
    <location>
        <position position="526"/>
    </location>
</feature>
<dbReference type="GO" id="GO:0005737">
    <property type="term" value="C:cytoplasm"/>
    <property type="evidence" value="ECO:0007669"/>
    <property type="project" value="TreeGrafter"/>
</dbReference>
<dbReference type="PROSITE" id="PS50056">
    <property type="entry name" value="TYR_PHOSPHATASE_2"/>
    <property type="match status" value="1"/>
</dbReference>
<dbReference type="PRINTS" id="PR00700">
    <property type="entry name" value="PRTYPHPHTASE"/>
</dbReference>
<dbReference type="PROSITE" id="PS50055">
    <property type="entry name" value="TYR_PHOSPHATASE_PTP"/>
    <property type="match status" value="1"/>
</dbReference>
<dbReference type="GO" id="GO:0000278">
    <property type="term" value="P:mitotic cell cycle"/>
    <property type="evidence" value="ECO:0007669"/>
    <property type="project" value="TreeGrafter"/>
</dbReference>
<dbReference type="SUPFAM" id="SSF55550">
    <property type="entry name" value="SH2 domain"/>
    <property type="match status" value="2"/>
</dbReference>
<feature type="domain" description="Tyrosine specific protein phosphatases" evidence="8">
    <location>
        <begin position="437"/>
        <end position="514"/>
    </location>
</feature>
<dbReference type="InterPro" id="IPR036860">
    <property type="entry name" value="SH2_dom_sf"/>
</dbReference>
<dbReference type="GO" id="GO:0035556">
    <property type="term" value="P:intracellular signal transduction"/>
    <property type="evidence" value="ECO:0007669"/>
    <property type="project" value="TreeGrafter"/>
</dbReference>
<dbReference type="GO" id="GO:0001784">
    <property type="term" value="F:phosphotyrosine residue binding"/>
    <property type="evidence" value="ECO:0007669"/>
    <property type="project" value="TreeGrafter"/>
</dbReference>
<sequence>MHNEFVVAIDDIARIYHQISSKEAELLLLTDGFNGSFILRNSSSVVGAYTLSLRVGSKITHFKCKNLDLQSNQNVKNLSVYDHVMNLLEQKYLQTTDGRTLQLGTPMYSKMPNIRYYHGVLPKLQSENLILEYGMTGAYLLRTCKDNPGELIISYSNEGKVNHVAIVMENGKYKLDPNDYDFDDIDQLIVHYQKNPLLHYNNLKLHLYNPVLFTSFHVNKISEYYTWLENVNEQNVSGFQNEYKVLEKDTFVNTQFGFAAGTNAENKTKNRYRNILPYDHSRVIVHNNEIKNNLNQTIASDYINANYININNLNKLKERNILFKNYIASQGCLRATVVNFWSMIFEQECKLILMITQEVESLRIKCYRYWPDVGKQMVYQTTDYGKMAIETISCAAFDHSTVRRIKIDVSLPKASSFVVTQLQYTSWPDHGVPVDPESFLNFLSFANELYHKDESIVLVHCSAGIGRTGTFIACDVILKILNSSVPNSIIDIFNIVKDIRKFRRGLVQTDSQYKFIYTVIKHYQNT</sequence>
<dbReference type="AlphaFoldDB" id="A0A177AZW5"/>
<dbReference type="InterPro" id="IPR052123">
    <property type="entry name" value="Non-rcpt_Tyr_Phosphatase"/>
</dbReference>
<evidence type="ECO:0000313" key="10">
    <source>
        <dbReference type="Proteomes" id="UP000078046"/>
    </source>
</evidence>
<dbReference type="InterPro" id="IPR000980">
    <property type="entry name" value="SH2"/>
</dbReference>
<dbReference type="InterPro" id="IPR000242">
    <property type="entry name" value="PTP_cat"/>
</dbReference>
<dbReference type="PRINTS" id="PR00401">
    <property type="entry name" value="SH2DOMAIN"/>
</dbReference>
<keyword evidence="2" id="KW-0378">Hydrolase</keyword>
<dbReference type="Gene3D" id="3.30.505.10">
    <property type="entry name" value="SH2 domain"/>
    <property type="match status" value="2"/>
</dbReference>
<keyword evidence="3" id="KW-0904">Protein phosphatase</keyword>